<evidence type="ECO:0000256" key="1">
    <source>
        <dbReference type="ARBA" id="ARBA00022801"/>
    </source>
</evidence>
<accession>A0A1S1REE2</accession>
<keyword evidence="6" id="KW-1185">Reference proteome</keyword>
<dbReference type="Gene3D" id="3.60.40.10">
    <property type="entry name" value="PPM-type phosphatase domain"/>
    <property type="match status" value="1"/>
</dbReference>
<feature type="compositionally biased region" description="Pro residues" evidence="2">
    <location>
        <begin position="300"/>
        <end position="309"/>
    </location>
</feature>
<feature type="region of interest" description="Disordered" evidence="2">
    <location>
        <begin position="214"/>
        <end position="252"/>
    </location>
</feature>
<dbReference type="EMBL" id="MBLM01000025">
    <property type="protein sequence ID" value="OHV44109.1"/>
    <property type="molecule type" value="Genomic_DNA"/>
</dbReference>
<dbReference type="Pfam" id="PF01590">
    <property type="entry name" value="GAF"/>
    <property type="match status" value="1"/>
</dbReference>
<dbReference type="RefSeq" id="WP_071082582.1">
    <property type="nucleotide sequence ID" value="NZ_MBLM01000025.1"/>
</dbReference>
<dbReference type="SUPFAM" id="SSF81606">
    <property type="entry name" value="PP2C-like"/>
    <property type="match status" value="1"/>
</dbReference>
<dbReference type="InterPro" id="IPR001932">
    <property type="entry name" value="PPM-type_phosphatase-like_dom"/>
</dbReference>
<dbReference type="Pfam" id="PF13581">
    <property type="entry name" value="HATPase_c_2"/>
    <property type="match status" value="1"/>
</dbReference>
<feature type="region of interest" description="Disordered" evidence="2">
    <location>
        <begin position="276"/>
        <end position="313"/>
    </location>
</feature>
<reference evidence="6" key="1">
    <citation type="submission" date="2016-07" db="EMBL/GenBank/DDBJ databases">
        <title>Sequence Frankia sp. strain CcI1.17.</title>
        <authorList>
            <person name="Ghodhbane-Gtari F."/>
            <person name="Swanson E."/>
            <person name="Gueddou A."/>
            <person name="Morris K."/>
            <person name="Hezbri K."/>
            <person name="Ktari A."/>
            <person name="Nouioui I."/>
            <person name="Abebe-Akele F."/>
            <person name="Simpson S."/>
            <person name="Thomas K."/>
            <person name="Gtari M."/>
            <person name="Tisa L.S."/>
            <person name="Hurst S."/>
        </authorList>
    </citation>
    <scope>NUCLEOTIDE SEQUENCE [LARGE SCALE GENOMIC DNA]</scope>
    <source>
        <strain evidence="6">Cc1.17</strain>
    </source>
</reference>
<dbReference type="Gene3D" id="3.30.565.10">
    <property type="entry name" value="Histidine kinase-like ATPase, C-terminal domain"/>
    <property type="match status" value="1"/>
</dbReference>
<sequence length="1369" mass="138999">MTTPYPAQPAGRPSIGPDADGRDAAGDEPAGSGGPDSTGLGYPGLPMPGWDSTDHAAGGWNGLAGQHGWPVYAEVSGAGAGAAGAAAHTPSGWEPLAGEGEGGEPRPSATAGLAPHGPAPVPPLLPPSESGPSAVPPVTAPDQLQPDQLQPTPLQSGQPQSGEGASGPVPPGALRPPPPPSEAPPGFVPSLGQVADERSVGEVAGPGFAGLAGLPGFPPTAPPDAAGAIPADFGTPWHTPTLDPTSMPASVSASVSASGSVSASAAGGTGAGAVGGVGPDGLLPPGSAHPGAGSDLGTSLPPPLLPPAADPTGQTLRDALFDRAPVGLALYDTAGRYVRVNEVLARLNGRPAVEHLGRTMSELLGDIGQEMDVLLGRVLRTGEPVTDLEIGVATGGTGPDQTWLASWYPATDRLGTPAGAVLVAVDATRAKTAQADLTRAQARERLLVDAAAADVFHATADGALDIDLPRWRAATGQTGPQTAGFGWLDAVHPDEREQARRSWHGAVERGEPFDAEFTVPDVTGGFRTMTARLVPAVDGQHAEWVGVFADVTEARSAAAARASFTAAADEAAWRRDQSRRLTSALGRAVTVDDVVAAVVEHAGRAARAVSRGVALIDETGDRLRFHALVGTSAEYAGRWSEVSLGAIHPLAEVVRGQRPVLLRSRDELGARWPVADLLGTVEAGPEHAWALVPLATTDAPFGVLHLGFPAARDFDGEDQEFLLALAEQCAQALERATLFERVAADATERRLARDESDADLATARAAAQTQQASAATARRRLEQLAQAGAAVTAAADPDRALAALAAVVVAEIADVCLVHLASPADGSDPADGPAVRPAVFAVRDGLAAGPPPGGPALLLPTPSPLAAAAVAAVADGPGGRPGPILLNAGEGSAAPGGVPYSGALSSSGGLPLPGLPLFLDGVLAPELARWVRDAEGHSAAAVPILFRGRPVGVLTMIVTGERAAFTGDDLPFLTEVAARTAPALERAGRGGPAGGEARELQQALLPRLPTLAGLDLAARYLPAGEADEVGGDWFDAIDLGAGRAALVIGDVMGRGLRAAALMGQLRSAVRTCARLDLPPAEVLTQLDLLVADLAEDLIATCIYAVIETETGQLTLASAGHPPPLVVAPDGLVSRLYMAVATPLGLARDAMTEYTVQLGPGSLLALFTDGLVRGPGTDIDAGVSNLAAVLARPAEDWDDRLDVLARAACAARPPAGSGSGDDVALLLARLPERDSRAEPLDVSADPGAGLSQVRAQVRVALENALLPPALIDTVVLVLSELVGNALVHGREPLSARVRRMASAGTGTGGAPHLLIEVTDAGGRMPRRRRAGPEDETGRGLDLVGRLASRWGTRPVGDGKLVWAEIDPDRT</sequence>
<feature type="compositionally biased region" description="Pro residues" evidence="2">
    <location>
        <begin position="117"/>
        <end position="126"/>
    </location>
</feature>
<keyword evidence="1" id="KW-0378">Hydrolase</keyword>
<evidence type="ECO:0000256" key="2">
    <source>
        <dbReference type="SAM" id="MobiDB-lite"/>
    </source>
</evidence>
<proteinExistence type="predicted"/>
<evidence type="ECO:0000313" key="5">
    <source>
        <dbReference type="EMBL" id="OHV44109.1"/>
    </source>
</evidence>
<dbReference type="InterPro" id="IPR036890">
    <property type="entry name" value="HATPase_C_sf"/>
</dbReference>
<feature type="compositionally biased region" description="Low complexity" evidence="2">
    <location>
        <begin position="223"/>
        <end position="234"/>
    </location>
</feature>
<dbReference type="InterPro" id="IPR013655">
    <property type="entry name" value="PAS_fold_3"/>
</dbReference>
<dbReference type="InterPro" id="IPR035965">
    <property type="entry name" value="PAS-like_dom_sf"/>
</dbReference>
<protein>
    <submittedName>
        <fullName evidence="5">Histidine kinase</fullName>
    </submittedName>
</protein>
<dbReference type="Gene3D" id="3.30.450.40">
    <property type="match status" value="2"/>
</dbReference>
<name>A0A1S1REE2_9ACTN</name>
<evidence type="ECO:0000259" key="3">
    <source>
        <dbReference type="SMART" id="SM00065"/>
    </source>
</evidence>
<dbReference type="SUPFAM" id="SSF55785">
    <property type="entry name" value="PYP-like sensor domain (PAS domain)"/>
    <property type="match status" value="2"/>
</dbReference>
<feature type="compositionally biased region" description="Low complexity" evidence="2">
    <location>
        <begin position="141"/>
        <end position="155"/>
    </location>
</feature>
<keyword evidence="5" id="KW-0418">Kinase</keyword>
<dbReference type="PANTHER" id="PTHR43156">
    <property type="entry name" value="STAGE II SPORULATION PROTEIN E-RELATED"/>
    <property type="match status" value="1"/>
</dbReference>
<dbReference type="InterPro" id="IPR036457">
    <property type="entry name" value="PPM-type-like_dom_sf"/>
</dbReference>
<dbReference type="InterPro" id="IPR003018">
    <property type="entry name" value="GAF"/>
</dbReference>
<dbReference type="Pfam" id="PF08448">
    <property type="entry name" value="PAS_4"/>
    <property type="match status" value="1"/>
</dbReference>
<dbReference type="SMART" id="SM00065">
    <property type="entry name" value="GAF"/>
    <property type="match status" value="2"/>
</dbReference>
<keyword evidence="5" id="KW-0808">Transferase</keyword>
<dbReference type="GO" id="GO:0016301">
    <property type="term" value="F:kinase activity"/>
    <property type="evidence" value="ECO:0007669"/>
    <property type="project" value="UniProtKB-KW"/>
</dbReference>
<dbReference type="SUPFAM" id="SSF55874">
    <property type="entry name" value="ATPase domain of HSP90 chaperone/DNA topoisomerase II/histidine kinase"/>
    <property type="match status" value="1"/>
</dbReference>
<organism evidence="5 6">
    <name type="scientific">Parafrankia colletiae</name>
    <dbReference type="NCBI Taxonomy" id="573497"/>
    <lineage>
        <taxon>Bacteria</taxon>
        <taxon>Bacillati</taxon>
        <taxon>Actinomycetota</taxon>
        <taxon>Actinomycetes</taxon>
        <taxon>Frankiales</taxon>
        <taxon>Frankiaceae</taxon>
        <taxon>Parafrankia</taxon>
    </lineage>
</organism>
<comment type="caution">
    <text evidence="5">The sequence shown here is derived from an EMBL/GenBank/DDBJ whole genome shotgun (WGS) entry which is preliminary data.</text>
</comment>
<feature type="domain" description="GAF" evidence="3">
    <location>
        <begin position="590"/>
        <end position="743"/>
    </location>
</feature>
<dbReference type="InterPro" id="IPR013656">
    <property type="entry name" value="PAS_4"/>
</dbReference>
<dbReference type="SMART" id="SM00331">
    <property type="entry name" value="PP2C_SIG"/>
    <property type="match status" value="1"/>
</dbReference>
<dbReference type="Pfam" id="PF07228">
    <property type="entry name" value="SpoIIE"/>
    <property type="match status" value="1"/>
</dbReference>
<dbReference type="InterPro" id="IPR029016">
    <property type="entry name" value="GAF-like_dom_sf"/>
</dbReference>
<feature type="region of interest" description="Disordered" evidence="2">
    <location>
        <begin position="82"/>
        <end position="192"/>
    </location>
</feature>
<feature type="region of interest" description="Disordered" evidence="2">
    <location>
        <begin position="1"/>
        <end position="53"/>
    </location>
</feature>
<dbReference type="InterPro" id="IPR052016">
    <property type="entry name" value="Bact_Sigma-Reg"/>
</dbReference>
<feature type="domain" description="GAF" evidence="3">
    <location>
        <begin position="796"/>
        <end position="1002"/>
    </location>
</feature>
<feature type="domain" description="PPM-type phosphatase" evidence="4">
    <location>
        <begin position="1011"/>
        <end position="1229"/>
    </location>
</feature>
<dbReference type="CDD" id="cd16936">
    <property type="entry name" value="HATPase_RsbW-like"/>
    <property type="match status" value="1"/>
</dbReference>
<dbReference type="Proteomes" id="UP000179627">
    <property type="component" value="Unassembled WGS sequence"/>
</dbReference>
<dbReference type="PANTHER" id="PTHR43156:SF2">
    <property type="entry name" value="STAGE II SPORULATION PROTEIN E"/>
    <property type="match status" value="1"/>
</dbReference>
<evidence type="ECO:0000313" key="6">
    <source>
        <dbReference type="Proteomes" id="UP000179627"/>
    </source>
</evidence>
<dbReference type="Pfam" id="PF08447">
    <property type="entry name" value="PAS_3"/>
    <property type="match status" value="1"/>
</dbReference>
<dbReference type="InterPro" id="IPR003594">
    <property type="entry name" value="HATPase_dom"/>
</dbReference>
<feature type="compositionally biased region" description="Pro residues" evidence="2">
    <location>
        <begin position="168"/>
        <end position="187"/>
    </location>
</feature>
<dbReference type="Gene3D" id="3.30.450.20">
    <property type="entry name" value="PAS domain"/>
    <property type="match status" value="2"/>
</dbReference>
<dbReference type="OrthoDB" id="118142at2"/>
<dbReference type="Pfam" id="PF13185">
    <property type="entry name" value="GAF_2"/>
    <property type="match status" value="1"/>
</dbReference>
<evidence type="ECO:0000259" key="4">
    <source>
        <dbReference type="SMART" id="SM00331"/>
    </source>
</evidence>
<gene>
    <name evidence="5" type="ORF">CC117_10650</name>
</gene>
<dbReference type="SUPFAM" id="SSF55781">
    <property type="entry name" value="GAF domain-like"/>
    <property type="match status" value="2"/>
</dbReference>
<dbReference type="GO" id="GO:0016791">
    <property type="term" value="F:phosphatase activity"/>
    <property type="evidence" value="ECO:0007669"/>
    <property type="project" value="TreeGrafter"/>
</dbReference>